<name>A0A6P1MA73_9BACT</name>
<protein>
    <submittedName>
        <fullName evidence="2">Uncharacterized protein</fullName>
    </submittedName>
</protein>
<reference evidence="2 3" key="1">
    <citation type="submission" date="2020-01" db="EMBL/GenBank/DDBJ databases">
        <title>Ponticoccus aerotolerans gen. nov., sp. nov., an anaerobic bacterium and proposal of Ponticoccusceae fam. nov., Ponticoccusles ord. nov. and Ponticoccuse classis nov. in the phylum Kiritimatiellaeota.</title>
        <authorList>
            <person name="Zhou L.Y."/>
            <person name="Du Z.J."/>
        </authorList>
    </citation>
    <scope>NUCLEOTIDE SEQUENCE [LARGE SCALE GENOMIC DNA]</scope>
    <source>
        <strain evidence="2 3">S-5007</strain>
    </source>
</reference>
<keyword evidence="3" id="KW-1185">Reference proteome</keyword>
<proteinExistence type="predicted"/>
<dbReference type="AlphaFoldDB" id="A0A6P1MA73"/>
<gene>
    <name evidence="2" type="ORF">GT409_03075</name>
</gene>
<feature type="transmembrane region" description="Helical" evidence="1">
    <location>
        <begin position="60"/>
        <end position="82"/>
    </location>
</feature>
<dbReference type="Proteomes" id="UP000464954">
    <property type="component" value="Chromosome"/>
</dbReference>
<keyword evidence="1" id="KW-1133">Transmembrane helix</keyword>
<evidence type="ECO:0000313" key="2">
    <source>
        <dbReference type="EMBL" id="QHI68476.1"/>
    </source>
</evidence>
<dbReference type="EMBL" id="CP047593">
    <property type="protein sequence ID" value="QHI68476.1"/>
    <property type="molecule type" value="Genomic_DNA"/>
</dbReference>
<organism evidence="2 3">
    <name type="scientific">Tichowtungia aerotolerans</name>
    <dbReference type="NCBI Taxonomy" id="2697043"/>
    <lineage>
        <taxon>Bacteria</taxon>
        <taxon>Pseudomonadati</taxon>
        <taxon>Kiritimatiellota</taxon>
        <taxon>Tichowtungiia</taxon>
        <taxon>Tichowtungiales</taxon>
        <taxon>Tichowtungiaceae</taxon>
        <taxon>Tichowtungia</taxon>
    </lineage>
</organism>
<feature type="transmembrane region" description="Helical" evidence="1">
    <location>
        <begin position="33"/>
        <end position="54"/>
    </location>
</feature>
<keyword evidence="1" id="KW-0812">Transmembrane</keyword>
<accession>A0A6P1MA73</accession>
<evidence type="ECO:0000313" key="3">
    <source>
        <dbReference type="Proteomes" id="UP000464954"/>
    </source>
</evidence>
<evidence type="ECO:0000256" key="1">
    <source>
        <dbReference type="SAM" id="Phobius"/>
    </source>
</evidence>
<dbReference type="RefSeq" id="WP_160626835.1">
    <property type="nucleotide sequence ID" value="NZ_CP047593.1"/>
</dbReference>
<keyword evidence="1" id="KW-0472">Membrane</keyword>
<dbReference type="KEGG" id="taer:GT409_03075"/>
<sequence length="87" mass="9866">METIDKNELKKEITDEVREELTRSSGKLITRRILLALAIIIFELLLWAVVTAAVVQDTSIGDGLFACFCACYFRGAQAWFIFMFKGD</sequence>